<evidence type="ECO:0000256" key="6">
    <source>
        <dbReference type="ARBA" id="ARBA00022989"/>
    </source>
</evidence>
<evidence type="ECO:0000256" key="8">
    <source>
        <dbReference type="ARBA" id="ARBA00023136"/>
    </source>
</evidence>
<evidence type="ECO:0000256" key="3">
    <source>
        <dbReference type="ARBA" id="ARBA00022692"/>
    </source>
</evidence>
<evidence type="ECO:0000313" key="10">
    <source>
        <dbReference type="EMBL" id="OEU08866.1"/>
    </source>
</evidence>
<keyword evidence="4" id="KW-0378">Hydrolase</keyword>
<comment type="similarity">
    <text evidence="2">Belongs to the glycosyl hydrolase 99 family.</text>
</comment>
<name>A0A1E7ESP2_9STRA</name>
<keyword evidence="6" id="KW-1133">Transmembrane helix</keyword>
<dbReference type="Proteomes" id="UP000095751">
    <property type="component" value="Unassembled WGS sequence"/>
</dbReference>
<sequence length="458" mass="51559">MSRLDALRQDFVPGSSSISEAIEPETETVSSSSSSSSETVSTASLTAAASTAAATAASASTTSTTTTTTTINSNKKNITVGAYYYPWHNDDFHNDQGYLRAKLYPQQGPELGEYDDTEKYTIQQHIKFSDIGNINLWVTSWWGPERIEDITTQDTIMNLVEKENHPLKIALLYETTNRLTIDGEWALNADRVQSDIEYIQKEYFDQYTNSYYMIDGKPVIFIYLARKLERFGDYTKNESLLQRTVALMRETATQDIYVVGDHGFDPYPDDRMSDKAGLFNSSLLALDAISNYDIYGSVVGSSGNMYPGKERLDSYYFEHQRTWKAVAADFGCAYIPSVKPGYNDKGVRLDAMKTPLSRRLTPDSPEGSFFDASLERAMQLIDANADNLLMVTSFNEWHEDTQIEPVELEVETTEPYDLTTGLAYVGYGTLYLDILKNATTQYNSFSEYSIEYNVNNNV</sequence>
<dbReference type="EMBL" id="KV784378">
    <property type="protein sequence ID" value="OEU08866.1"/>
    <property type="molecule type" value="Genomic_DNA"/>
</dbReference>
<dbReference type="Pfam" id="PF16317">
    <property type="entry name" value="Glyco_hydro_99"/>
    <property type="match status" value="1"/>
</dbReference>
<feature type="compositionally biased region" description="Low complexity" evidence="9">
    <location>
        <begin position="27"/>
        <end position="37"/>
    </location>
</feature>
<organism evidence="10 11">
    <name type="scientific">Fragilariopsis cylindrus CCMP1102</name>
    <dbReference type="NCBI Taxonomy" id="635003"/>
    <lineage>
        <taxon>Eukaryota</taxon>
        <taxon>Sar</taxon>
        <taxon>Stramenopiles</taxon>
        <taxon>Ochrophyta</taxon>
        <taxon>Bacillariophyta</taxon>
        <taxon>Bacillariophyceae</taxon>
        <taxon>Bacillariophycidae</taxon>
        <taxon>Bacillariales</taxon>
        <taxon>Bacillariaceae</taxon>
        <taxon>Fragilariopsis</taxon>
    </lineage>
</organism>
<comment type="subcellular location">
    <subcellularLocation>
        <location evidence="1">Golgi apparatus membrane</location>
        <topology evidence="1">Single-pass type II membrane protein</topology>
    </subcellularLocation>
</comment>
<dbReference type="KEGG" id="fcy:FRACYDRAFT_195934"/>
<evidence type="ECO:0000256" key="2">
    <source>
        <dbReference type="ARBA" id="ARBA00009559"/>
    </source>
</evidence>
<keyword evidence="3" id="KW-0812">Transmembrane</keyword>
<keyword evidence="11" id="KW-1185">Reference proteome</keyword>
<dbReference type="AlphaFoldDB" id="A0A1E7ESP2"/>
<gene>
    <name evidence="10" type="ORF">FRACYDRAFT_195934</name>
</gene>
<dbReference type="PANTHER" id="PTHR13572:SF4">
    <property type="entry name" value="RE57134P"/>
    <property type="match status" value="1"/>
</dbReference>
<keyword evidence="5" id="KW-0735">Signal-anchor</keyword>
<dbReference type="OrthoDB" id="406152at2759"/>
<evidence type="ECO:0000256" key="1">
    <source>
        <dbReference type="ARBA" id="ARBA00004323"/>
    </source>
</evidence>
<evidence type="ECO:0000256" key="4">
    <source>
        <dbReference type="ARBA" id="ARBA00022801"/>
    </source>
</evidence>
<reference evidence="10 11" key="1">
    <citation type="submission" date="2016-09" db="EMBL/GenBank/DDBJ databases">
        <title>Extensive genetic diversity and differential bi-allelic expression allows diatom success in the polar Southern Ocean.</title>
        <authorList>
            <consortium name="DOE Joint Genome Institute"/>
            <person name="Mock T."/>
            <person name="Otillar R.P."/>
            <person name="Strauss J."/>
            <person name="Dupont C."/>
            <person name="Frickenhaus S."/>
            <person name="Maumus F."/>
            <person name="Mcmullan M."/>
            <person name="Sanges R."/>
            <person name="Schmutz J."/>
            <person name="Toseland A."/>
            <person name="Valas R."/>
            <person name="Veluchamy A."/>
            <person name="Ward B.J."/>
            <person name="Allen A."/>
            <person name="Barry K."/>
            <person name="Falciatore A."/>
            <person name="Ferrante M."/>
            <person name="Fortunato A.E."/>
            <person name="Gloeckner G."/>
            <person name="Gruber A."/>
            <person name="Hipkin R."/>
            <person name="Janech M."/>
            <person name="Kroth P."/>
            <person name="Leese F."/>
            <person name="Lindquist E."/>
            <person name="Lyon B.R."/>
            <person name="Martin J."/>
            <person name="Mayer C."/>
            <person name="Parker M."/>
            <person name="Quesneville H."/>
            <person name="Raymond J."/>
            <person name="Uhlig C."/>
            <person name="Valentin K.U."/>
            <person name="Worden A.Z."/>
            <person name="Armbrust E.V."/>
            <person name="Bowler C."/>
            <person name="Green B."/>
            <person name="Moulton V."/>
            <person name="Van Oosterhout C."/>
            <person name="Grigoriev I."/>
        </authorList>
    </citation>
    <scope>NUCLEOTIDE SEQUENCE [LARGE SCALE GENOMIC DNA]</scope>
    <source>
        <strain evidence="10 11">CCMP1102</strain>
    </source>
</reference>
<evidence type="ECO:0000313" key="11">
    <source>
        <dbReference type="Proteomes" id="UP000095751"/>
    </source>
</evidence>
<accession>A0A1E7ESP2</accession>
<dbReference type="Gene3D" id="3.20.20.80">
    <property type="entry name" value="Glycosidases"/>
    <property type="match status" value="1"/>
</dbReference>
<protein>
    <submittedName>
        <fullName evidence="10">Uncharacterized protein</fullName>
    </submittedName>
</protein>
<keyword evidence="8" id="KW-0472">Membrane</keyword>
<evidence type="ECO:0000256" key="7">
    <source>
        <dbReference type="ARBA" id="ARBA00023034"/>
    </source>
</evidence>
<dbReference type="InterPro" id="IPR026071">
    <property type="entry name" value="Glyco_Hydrolase_99"/>
</dbReference>
<feature type="region of interest" description="Disordered" evidence="9">
    <location>
        <begin position="15"/>
        <end position="37"/>
    </location>
</feature>
<evidence type="ECO:0000256" key="9">
    <source>
        <dbReference type="SAM" id="MobiDB-lite"/>
    </source>
</evidence>
<dbReference type="GO" id="GO:0004559">
    <property type="term" value="F:alpha-mannosidase activity"/>
    <property type="evidence" value="ECO:0007669"/>
    <property type="project" value="TreeGrafter"/>
</dbReference>
<evidence type="ECO:0000256" key="5">
    <source>
        <dbReference type="ARBA" id="ARBA00022968"/>
    </source>
</evidence>
<dbReference type="InParanoid" id="A0A1E7ESP2"/>
<dbReference type="PANTHER" id="PTHR13572">
    <property type="entry name" value="ENDO-ALPHA-1,2-MANNOSIDASE"/>
    <property type="match status" value="1"/>
</dbReference>
<keyword evidence="7" id="KW-0333">Golgi apparatus</keyword>
<dbReference type="GO" id="GO:0000139">
    <property type="term" value="C:Golgi membrane"/>
    <property type="evidence" value="ECO:0007669"/>
    <property type="project" value="UniProtKB-SubCell"/>
</dbReference>
<proteinExistence type="inferred from homology"/>